<keyword evidence="2" id="KW-1185">Reference proteome</keyword>
<organism evidence="1 2">
    <name type="scientific">Magallana gigas</name>
    <name type="common">Pacific oyster</name>
    <name type="synonym">Crassostrea gigas</name>
    <dbReference type="NCBI Taxonomy" id="29159"/>
    <lineage>
        <taxon>Eukaryota</taxon>
        <taxon>Metazoa</taxon>
        <taxon>Spiralia</taxon>
        <taxon>Lophotrochozoa</taxon>
        <taxon>Mollusca</taxon>
        <taxon>Bivalvia</taxon>
        <taxon>Autobranchia</taxon>
        <taxon>Pteriomorphia</taxon>
        <taxon>Ostreida</taxon>
        <taxon>Ostreoidea</taxon>
        <taxon>Ostreidae</taxon>
        <taxon>Magallana</taxon>
    </lineage>
</organism>
<dbReference type="AlphaFoldDB" id="A0A8W8JTX7"/>
<evidence type="ECO:0000313" key="2">
    <source>
        <dbReference type="Proteomes" id="UP000005408"/>
    </source>
</evidence>
<reference evidence="1" key="1">
    <citation type="submission" date="2022-08" db="UniProtKB">
        <authorList>
            <consortium name="EnsemblMetazoa"/>
        </authorList>
    </citation>
    <scope>IDENTIFICATION</scope>
    <source>
        <strain evidence="1">05x7-T-G4-1.051#20</strain>
    </source>
</reference>
<proteinExistence type="predicted"/>
<evidence type="ECO:0000313" key="1">
    <source>
        <dbReference type="EnsemblMetazoa" id="G20496.2:cds"/>
    </source>
</evidence>
<dbReference type="Gene3D" id="3.10.20.10">
    <property type="match status" value="1"/>
</dbReference>
<dbReference type="Proteomes" id="UP000005408">
    <property type="component" value="Unassembled WGS sequence"/>
</dbReference>
<protein>
    <submittedName>
        <fullName evidence="1">Uncharacterized protein</fullName>
    </submittedName>
</protein>
<name>A0A8W8JTX7_MAGGI</name>
<sequence>AKEKFDISTNVKLVLENGCIIDDEEAFQLLQGSVSAVFCLKEGESLSFAGPSTQSSAS</sequence>
<dbReference type="EnsemblMetazoa" id="G20496.2">
    <property type="protein sequence ID" value="G20496.2:cds"/>
    <property type="gene ID" value="G20496"/>
</dbReference>
<accession>A0A8W8JTX7</accession>